<gene>
    <name evidence="8" type="ORF">EB796_009511</name>
</gene>
<dbReference type="PROSITE" id="PS01357">
    <property type="entry name" value="ZF_ZZ_1"/>
    <property type="match status" value="1"/>
</dbReference>
<dbReference type="GO" id="GO:0044753">
    <property type="term" value="C:amphisome"/>
    <property type="evidence" value="ECO:0007669"/>
    <property type="project" value="TreeGrafter"/>
</dbReference>
<evidence type="ECO:0000256" key="2">
    <source>
        <dbReference type="ARBA" id="ARBA00022771"/>
    </source>
</evidence>
<protein>
    <submittedName>
        <fullName evidence="8">SQSTM1</fullName>
    </submittedName>
</protein>
<dbReference type="GO" id="GO:0005080">
    <property type="term" value="F:protein kinase C binding"/>
    <property type="evidence" value="ECO:0007669"/>
    <property type="project" value="TreeGrafter"/>
</dbReference>
<keyword evidence="1" id="KW-0479">Metal-binding</keyword>
<feature type="domain" description="ZZ-type" evidence="6">
    <location>
        <begin position="114"/>
        <end position="164"/>
    </location>
</feature>
<accession>A0A7J7K207</accession>
<dbReference type="InterPro" id="IPR052260">
    <property type="entry name" value="Autophagy_Rcpt_SigReg"/>
</dbReference>
<organism evidence="8 9">
    <name type="scientific">Bugula neritina</name>
    <name type="common">Brown bryozoan</name>
    <name type="synonym">Sertularia neritina</name>
    <dbReference type="NCBI Taxonomy" id="10212"/>
    <lineage>
        <taxon>Eukaryota</taxon>
        <taxon>Metazoa</taxon>
        <taxon>Spiralia</taxon>
        <taxon>Lophotrochozoa</taxon>
        <taxon>Bryozoa</taxon>
        <taxon>Gymnolaemata</taxon>
        <taxon>Cheilostomatida</taxon>
        <taxon>Flustrina</taxon>
        <taxon>Buguloidea</taxon>
        <taxon>Bugulidae</taxon>
        <taxon>Bugula</taxon>
    </lineage>
</organism>
<evidence type="ECO:0000256" key="4">
    <source>
        <dbReference type="PROSITE-ProRule" id="PRU00228"/>
    </source>
</evidence>
<dbReference type="InterPro" id="IPR000433">
    <property type="entry name" value="Znf_ZZ"/>
</dbReference>
<evidence type="ECO:0000313" key="9">
    <source>
        <dbReference type="Proteomes" id="UP000593567"/>
    </source>
</evidence>
<dbReference type="GO" id="GO:0070530">
    <property type="term" value="F:K63-linked polyubiquitin modification-dependent protein binding"/>
    <property type="evidence" value="ECO:0007669"/>
    <property type="project" value="TreeGrafter"/>
</dbReference>
<dbReference type="Pfam" id="PF00569">
    <property type="entry name" value="ZZ"/>
    <property type="match status" value="1"/>
</dbReference>
<reference evidence="8" key="1">
    <citation type="submission" date="2020-06" db="EMBL/GenBank/DDBJ databases">
        <title>Draft genome of Bugula neritina, a colonial animal packing powerful symbionts and potential medicines.</title>
        <authorList>
            <person name="Rayko M."/>
        </authorList>
    </citation>
    <scope>NUCLEOTIDE SEQUENCE [LARGE SCALE GENOMIC DNA]</scope>
    <source>
        <strain evidence="8">Kwan_BN1</strain>
    </source>
</reference>
<dbReference type="GO" id="GO:0008270">
    <property type="term" value="F:zinc ion binding"/>
    <property type="evidence" value="ECO:0007669"/>
    <property type="project" value="UniProtKB-KW"/>
</dbReference>
<dbReference type="InterPro" id="IPR053793">
    <property type="entry name" value="PB1-like"/>
</dbReference>
<dbReference type="SUPFAM" id="SSF54277">
    <property type="entry name" value="CAD &amp; PB1 domains"/>
    <property type="match status" value="1"/>
</dbReference>
<feature type="compositionally biased region" description="Basic and acidic residues" evidence="5">
    <location>
        <begin position="243"/>
        <end position="253"/>
    </location>
</feature>
<dbReference type="GO" id="GO:0035973">
    <property type="term" value="P:aggrephagy"/>
    <property type="evidence" value="ECO:0007669"/>
    <property type="project" value="TreeGrafter"/>
</dbReference>
<keyword evidence="9" id="KW-1185">Reference proteome</keyword>
<feature type="region of interest" description="Disordered" evidence="5">
    <location>
        <begin position="284"/>
        <end position="308"/>
    </location>
</feature>
<evidence type="ECO:0000313" key="8">
    <source>
        <dbReference type="EMBL" id="KAF6032185.1"/>
    </source>
</evidence>
<evidence type="ECO:0000259" key="7">
    <source>
        <dbReference type="PROSITE" id="PS51745"/>
    </source>
</evidence>
<dbReference type="PROSITE" id="PS51745">
    <property type="entry name" value="PB1"/>
    <property type="match status" value="1"/>
</dbReference>
<feature type="compositionally biased region" description="Low complexity" evidence="5">
    <location>
        <begin position="228"/>
        <end position="242"/>
    </location>
</feature>
<dbReference type="Pfam" id="PF00564">
    <property type="entry name" value="PB1"/>
    <property type="match status" value="1"/>
</dbReference>
<dbReference type="Proteomes" id="UP000593567">
    <property type="component" value="Unassembled WGS sequence"/>
</dbReference>
<dbReference type="GO" id="GO:0007032">
    <property type="term" value="P:endosome organization"/>
    <property type="evidence" value="ECO:0007669"/>
    <property type="project" value="TreeGrafter"/>
</dbReference>
<dbReference type="FunFam" id="3.10.20.90:FF:000320">
    <property type="entry name" value="Predicted protein"/>
    <property type="match status" value="1"/>
</dbReference>
<dbReference type="InterPro" id="IPR043145">
    <property type="entry name" value="Znf_ZZ_sf"/>
</dbReference>
<feature type="region of interest" description="Disordered" evidence="5">
    <location>
        <begin position="211"/>
        <end position="253"/>
    </location>
</feature>
<dbReference type="PROSITE" id="PS50135">
    <property type="entry name" value="ZF_ZZ_2"/>
    <property type="match status" value="1"/>
</dbReference>
<dbReference type="PANTHER" id="PTHR15090:SF0">
    <property type="entry name" value="SEQUESTOSOME-1"/>
    <property type="match status" value="1"/>
</dbReference>
<sequence length="337" mass="37421">MSVSSNVSVKAYLDKKGLTNGEVQIRRFDLDQEVSSSYEYLRSKLAAIFPDLVEHGFRVYWKDEENDMIAVSSDEELTQALLYGRPTGLLKLFIRVENSGQNTFAGPTGHEAEHPGVLCDGCDQGVRGLRFKCLVCPDYDLCSTCCDKGIHNHHYMLRLATPASDWTNCGRRQGRNAWGWPGFGAPQFGGAGFPGNMRKFWKQMMRGQREDNCAAGTGQDGGARCSRSAGEAPASEAPGAPSADKEKEEERDYLQHVGEQVSALLEPLGVSVDVDVEERGPDGVRIERRGHGKCRGQGRRQGGKDRQCAQRRQVSAGCRLQEISSFWREWSFPVPLW</sequence>
<dbReference type="GO" id="GO:0000423">
    <property type="term" value="P:mitophagy"/>
    <property type="evidence" value="ECO:0007669"/>
    <property type="project" value="TreeGrafter"/>
</dbReference>
<dbReference type="SMART" id="SM00291">
    <property type="entry name" value="ZnF_ZZ"/>
    <property type="match status" value="1"/>
</dbReference>
<comment type="caution">
    <text evidence="8">The sequence shown here is derived from an EMBL/GenBank/DDBJ whole genome shotgun (WGS) entry which is preliminary data.</text>
</comment>
<dbReference type="InterPro" id="IPR000270">
    <property type="entry name" value="PB1_dom"/>
</dbReference>
<dbReference type="CDD" id="cd02340">
    <property type="entry name" value="ZZ_NBR1_like"/>
    <property type="match status" value="1"/>
</dbReference>
<keyword evidence="2 4" id="KW-0863">Zinc-finger</keyword>
<keyword evidence="3" id="KW-0862">Zinc</keyword>
<name>A0A7J7K207_BUGNE</name>
<dbReference type="Gene3D" id="3.10.20.90">
    <property type="entry name" value="Phosphatidylinositol 3-kinase Catalytic Subunit, Chain A, domain 1"/>
    <property type="match status" value="1"/>
</dbReference>
<dbReference type="EMBL" id="VXIV02001528">
    <property type="protein sequence ID" value="KAF6032185.1"/>
    <property type="molecule type" value="Genomic_DNA"/>
</dbReference>
<evidence type="ECO:0000256" key="1">
    <source>
        <dbReference type="ARBA" id="ARBA00022723"/>
    </source>
</evidence>
<evidence type="ECO:0000256" key="3">
    <source>
        <dbReference type="ARBA" id="ARBA00022833"/>
    </source>
</evidence>
<dbReference type="GO" id="GO:0016235">
    <property type="term" value="C:aggresome"/>
    <property type="evidence" value="ECO:0007669"/>
    <property type="project" value="TreeGrafter"/>
</dbReference>
<dbReference type="Gene3D" id="3.30.60.90">
    <property type="match status" value="1"/>
</dbReference>
<dbReference type="SMART" id="SM00666">
    <property type="entry name" value="PB1"/>
    <property type="match status" value="1"/>
</dbReference>
<dbReference type="AlphaFoldDB" id="A0A7J7K207"/>
<dbReference type="PANTHER" id="PTHR15090">
    <property type="entry name" value="SEQUESTOSOME 1-RELATED"/>
    <property type="match status" value="1"/>
</dbReference>
<proteinExistence type="predicted"/>
<dbReference type="OrthoDB" id="441278at2759"/>
<evidence type="ECO:0000259" key="6">
    <source>
        <dbReference type="PROSITE" id="PS50135"/>
    </source>
</evidence>
<feature type="domain" description="PB1" evidence="7">
    <location>
        <begin position="6"/>
        <end position="97"/>
    </location>
</feature>
<evidence type="ECO:0000256" key="5">
    <source>
        <dbReference type="SAM" id="MobiDB-lite"/>
    </source>
</evidence>
<dbReference type="SUPFAM" id="SSF57850">
    <property type="entry name" value="RING/U-box"/>
    <property type="match status" value="1"/>
</dbReference>